<dbReference type="InterPro" id="IPR029020">
    <property type="entry name" value="Ammonium/urea_transptr"/>
</dbReference>
<feature type="transmembrane region" description="Helical" evidence="5">
    <location>
        <begin position="264"/>
        <end position="286"/>
    </location>
</feature>
<evidence type="ECO:0000256" key="2">
    <source>
        <dbReference type="ARBA" id="ARBA00022692"/>
    </source>
</evidence>
<feature type="transmembrane region" description="Helical" evidence="5">
    <location>
        <begin position="293"/>
        <end position="311"/>
    </location>
</feature>
<evidence type="ECO:0000256" key="3">
    <source>
        <dbReference type="ARBA" id="ARBA00022989"/>
    </source>
</evidence>
<evidence type="ECO:0000256" key="4">
    <source>
        <dbReference type="ARBA" id="ARBA00023136"/>
    </source>
</evidence>
<proteinExistence type="predicted"/>
<dbReference type="InterPro" id="IPR024041">
    <property type="entry name" value="NH4_transpt_AmtB-like_dom"/>
</dbReference>
<organism evidence="7 8">
    <name type="scientific">Mycobacterium malmoense</name>
    <dbReference type="NCBI Taxonomy" id="1780"/>
    <lineage>
        <taxon>Bacteria</taxon>
        <taxon>Bacillati</taxon>
        <taxon>Actinomycetota</taxon>
        <taxon>Actinomycetes</taxon>
        <taxon>Mycobacteriales</taxon>
        <taxon>Mycobacteriaceae</taxon>
        <taxon>Mycobacterium</taxon>
    </lineage>
</organism>
<comment type="subcellular location">
    <subcellularLocation>
        <location evidence="1">Membrane</location>
        <topology evidence="1">Multi-pass membrane protein</topology>
    </subcellularLocation>
</comment>
<dbReference type="EMBL" id="MVHV01000009">
    <property type="protein sequence ID" value="ORA82719.1"/>
    <property type="molecule type" value="Genomic_DNA"/>
</dbReference>
<feature type="transmembrane region" description="Helical" evidence="5">
    <location>
        <begin position="350"/>
        <end position="369"/>
    </location>
</feature>
<dbReference type="PANTHER" id="PTHR11730:SF60">
    <property type="entry name" value="RH50, ISOFORM D"/>
    <property type="match status" value="1"/>
</dbReference>
<comment type="caution">
    <text evidence="7">The sequence shown here is derived from an EMBL/GenBank/DDBJ whole genome shotgun (WGS) entry which is preliminary data.</text>
</comment>
<feature type="transmembrane region" description="Helical" evidence="5">
    <location>
        <begin position="17"/>
        <end position="41"/>
    </location>
</feature>
<evidence type="ECO:0000313" key="8">
    <source>
        <dbReference type="Proteomes" id="UP000243140"/>
    </source>
</evidence>
<keyword evidence="8" id="KW-1185">Reference proteome</keyword>
<reference evidence="7 8" key="1">
    <citation type="submission" date="2017-02" db="EMBL/GenBank/DDBJ databases">
        <title>The new phylogeny of genus Mycobacterium.</title>
        <authorList>
            <person name="Tortoli E."/>
            <person name="Trovato A."/>
            <person name="Cirillo D.M."/>
        </authorList>
    </citation>
    <scope>NUCLEOTIDE SEQUENCE [LARGE SCALE GENOMIC DNA]</scope>
    <source>
        <strain evidence="7 8">IP1130001</strain>
    </source>
</reference>
<keyword evidence="3 5" id="KW-1133">Transmembrane helix</keyword>
<dbReference type="Pfam" id="PF00909">
    <property type="entry name" value="Ammonium_transp"/>
    <property type="match status" value="1"/>
</dbReference>
<evidence type="ECO:0000256" key="5">
    <source>
        <dbReference type="SAM" id="Phobius"/>
    </source>
</evidence>
<sequence length="476" mass="50808">METFANQVSTDVYLRDVLYAFCTSAVLMGIVALTLIDLGLARQRNAVDVVTQKIVASIVSAAGFAIVGFGVWNSQYYHAFGIKDAFWQSISDWWIGGYAFSHPAQYLDPARIADADVFQVFAIFFLAFAAFLGAAVHTIGVERMRASAVYVTAFLAGAVLLPVNAFLVWGSVSPLTNRGVHDFIGGLTMYVPLGVMSIILSWRLRPRLSIFKPDPRISAPAPTSLPMVGLGVLLAMVVVPFFALGSGFIVSGQGYFGISMTTSGFGLVIANIFMAFLGGGLSGALLSYRLRNPFWAIAGPFTGYVSSATVADTIYPWVMFVVALGAPIVAWAIYKLLVRIEVDDSKLASLVFGPALWGVVVGGFTEWGVPSGGYFGITSGPYAFQHAHVTPLWQLIGIAVVVTVTATATLSLCFVLNRTMGLRVTDEEEIEGFDSLYWVPAAHEAANDHSIQTSAATDGFDASATSKATSTTSSLS</sequence>
<dbReference type="SUPFAM" id="SSF111352">
    <property type="entry name" value="Ammonium transporter"/>
    <property type="match status" value="1"/>
</dbReference>
<feature type="domain" description="Ammonium transporter AmtB-like" evidence="6">
    <location>
        <begin position="22"/>
        <end position="435"/>
    </location>
</feature>
<dbReference type="PANTHER" id="PTHR11730">
    <property type="entry name" value="AMMONIUM TRANSPORTER"/>
    <property type="match status" value="1"/>
</dbReference>
<dbReference type="RefSeq" id="WP_083010488.1">
    <property type="nucleotide sequence ID" value="NZ_CP060015.1"/>
</dbReference>
<protein>
    <recommendedName>
        <fullName evidence="6">Ammonium transporter AmtB-like domain-containing protein</fullName>
    </recommendedName>
</protein>
<feature type="transmembrane region" description="Helical" evidence="5">
    <location>
        <begin position="183"/>
        <end position="204"/>
    </location>
</feature>
<gene>
    <name evidence="7" type="ORF">BST29_10630</name>
</gene>
<dbReference type="Proteomes" id="UP000243140">
    <property type="component" value="Unassembled WGS sequence"/>
</dbReference>
<feature type="transmembrane region" description="Helical" evidence="5">
    <location>
        <begin position="117"/>
        <end position="136"/>
    </location>
</feature>
<feature type="transmembrane region" description="Helical" evidence="5">
    <location>
        <begin position="148"/>
        <end position="171"/>
    </location>
</feature>
<feature type="transmembrane region" description="Helical" evidence="5">
    <location>
        <begin position="392"/>
        <end position="416"/>
    </location>
</feature>
<dbReference type="Gene3D" id="1.10.3430.10">
    <property type="entry name" value="Ammonium transporter AmtB like domains"/>
    <property type="match status" value="1"/>
</dbReference>
<feature type="transmembrane region" description="Helical" evidence="5">
    <location>
        <begin position="225"/>
        <end position="244"/>
    </location>
</feature>
<evidence type="ECO:0000256" key="1">
    <source>
        <dbReference type="ARBA" id="ARBA00004141"/>
    </source>
</evidence>
<feature type="transmembrane region" description="Helical" evidence="5">
    <location>
        <begin position="53"/>
        <end position="72"/>
    </location>
</feature>
<accession>A0ABX3SRX7</accession>
<keyword evidence="4 5" id="KW-0472">Membrane</keyword>
<feature type="transmembrane region" description="Helical" evidence="5">
    <location>
        <begin position="317"/>
        <end position="338"/>
    </location>
</feature>
<keyword evidence="2 5" id="KW-0812">Transmembrane</keyword>
<evidence type="ECO:0000259" key="6">
    <source>
        <dbReference type="Pfam" id="PF00909"/>
    </source>
</evidence>
<name>A0ABX3SRX7_MYCMA</name>
<evidence type="ECO:0000313" key="7">
    <source>
        <dbReference type="EMBL" id="ORA82719.1"/>
    </source>
</evidence>